<sequence length="308" mass="36729">MDDNNVYVFSYDALQNEEFYAKLLGENVEHHKARLNGFAKYTDITKFNLLKKEQSSYVDGVVFKVTKDQLFAIDRWVIFPQYGRFLANVLLLDNNEILENVFVYSRLEISKPEKVDENIIQFNPNADEKNINAFIELENYKKNNPLYDFIFVYKIDKEQSEAIEELTHPFFALSFTLKKDENVKIILPVIITTLKNGDDYFAFSIIFGHKEFMNAIAFYDLFYDRLPDEKYNYEYTSLFMNIELPFLKNKPNYILSLIEDKNVTKSEYGVFERAIEYPIKWFDINPWERFNLLLSLFFDIRKKKLIND</sequence>
<keyword evidence="2" id="KW-1185">Reference proteome</keyword>
<dbReference type="RefSeq" id="WP_405311479.1">
    <property type="nucleotide sequence ID" value="NZ_CP088155.1"/>
</dbReference>
<dbReference type="SUPFAM" id="SSF110857">
    <property type="entry name" value="Gamma-glutamyl cyclotransferase-like"/>
    <property type="match status" value="1"/>
</dbReference>
<evidence type="ECO:0000313" key="2">
    <source>
        <dbReference type="Proteomes" id="UP001622612"/>
    </source>
</evidence>
<accession>A0ABZ2TL36</accession>
<proteinExistence type="predicted"/>
<protein>
    <submittedName>
        <fullName evidence="1">Gamma-glutamylcyclotransferase</fullName>
    </submittedName>
</protein>
<evidence type="ECO:0000313" key="1">
    <source>
        <dbReference type="EMBL" id="WYM97179.1"/>
    </source>
</evidence>
<name>A0ABZ2TL36_9BACT</name>
<reference evidence="1" key="1">
    <citation type="submission" date="2021-11" db="EMBL/GenBank/DDBJ databases">
        <title>The first genome sequence of unculturable Mycoplasma faucium obtained by de novo assembly of metagenomic reads.</title>
        <authorList>
            <person name="Sabat A.J."/>
            <person name="Bathoorn E."/>
            <person name="Akkerboom V."/>
            <person name="Friedrich A.W."/>
        </authorList>
    </citation>
    <scope>NUCLEOTIDE SEQUENCE [LARGE SCALE GENOMIC DNA]</scope>
    <source>
        <strain evidence="1">UMCG-MFM1</strain>
    </source>
</reference>
<dbReference type="Gene3D" id="3.10.490.10">
    <property type="entry name" value="Gamma-glutamyl cyclotransferase-like"/>
    <property type="match status" value="1"/>
</dbReference>
<dbReference type="EMBL" id="CP088155">
    <property type="protein sequence ID" value="WYM97179.1"/>
    <property type="molecule type" value="Genomic_DNA"/>
</dbReference>
<dbReference type="Proteomes" id="UP001622612">
    <property type="component" value="Chromosome"/>
</dbReference>
<gene>
    <name evidence="1" type="ORF">LQ356_03190</name>
</gene>
<dbReference type="InterPro" id="IPR036568">
    <property type="entry name" value="GGCT-like_sf"/>
</dbReference>
<organism evidence="1 2">
    <name type="scientific">Metamycoplasma faucium</name>
    <dbReference type="NCBI Taxonomy" id="56142"/>
    <lineage>
        <taxon>Bacteria</taxon>
        <taxon>Bacillati</taxon>
        <taxon>Mycoplasmatota</taxon>
        <taxon>Mycoplasmoidales</taxon>
        <taxon>Metamycoplasmataceae</taxon>
        <taxon>Metamycoplasma</taxon>
    </lineage>
</organism>